<dbReference type="SUPFAM" id="SSF53300">
    <property type="entry name" value="vWA-like"/>
    <property type="match status" value="1"/>
</dbReference>
<accession>A0A7L5AHB4</accession>
<protein>
    <submittedName>
        <fullName evidence="2">VWA containing CoxE family protein</fullName>
    </submittedName>
</protein>
<dbReference type="InterPro" id="IPR036465">
    <property type="entry name" value="vWFA_dom_sf"/>
</dbReference>
<feature type="compositionally biased region" description="Basic and acidic residues" evidence="1">
    <location>
        <begin position="104"/>
        <end position="116"/>
    </location>
</feature>
<dbReference type="InterPro" id="IPR011195">
    <property type="entry name" value="UCP010256"/>
</dbReference>
<gene>
    <name evidence="2" type="ORF">BHD05_10220</name>
</gene>
<sequence length="412" mass="44627">MADPGSPLAPIVEAAGLAVGVSTALRRAGLAVPPDRAARLAEAIRLVPPYEREALYWTSRVVLVSRHEQLPLFDAVFAAVFDGMLDPADSRGDSAAPPPIGGETRTRPTAEDDRPSGAEASPQHPTMSPGSDSEPGAGPEREAILAMASSDEHLHDVAFAELAGDEIAEMRSLVRRIVLATPTRRSRRTRRTPHRRARLDLRRTVRSAHRTGGDSIRLIYSQRRTRSRRLVLLCDVSASMEPYTRVFLSLLQGSVVGAGAEAFVFSTRLTRLTRQLAARNPDLALARAASAASDWAGGTRLAESIRSFVDDHGRRGLARGAVIVVLSDGWAQDAPELVGEQMARLSRLAYRIVWVNPRKVAVDYQPLVGGMAAALPYCDAFVSGHSYTALTEVAAAIRADRPSQSERNMRPR</sequence>
<evidence type="ECO:0000313" key="2">
    <source>
        <dbReference type="EMBL" id="QHO69963.1"/>
    </source>
</evidence>
<evidence type="ECO:0000256" key="1">
    <source>
        <dbReference type="SAM" id="MobiDB-lite"/>
    </source>
</evidence>
<keyword evidence="3" id="KW-1185">Reference proteome</keyword>
<dbReference type="InterPro" id="IPR008912">
    <property type="entry name" value="Uncharacterised_CoxE"/>
</dbReference>
<dbReference type="KEGG" id="mant:BHD05_10220"/>
<dbReference type="CDD" id="cd00198">
    <property type="entry name" value="vWFA"/>
    <property type="match status" value="1"/>
</dbReference>
<dbReference type="OrthoDB" id="9790469at2"/>
<reference evidence="2 3" key="1">
    <citation type="submission" date="2016-09" db="EMBL/GenBank/DDBJ databases">
        <title>Complete genome sequence of microbes from the polar regions.</title>
        <authorList>
            <person name="Liao L."/>
            <person name="Chen B."/>
        </authorList>
    </citation>
    <scope>NUCLEOTIDE SEQUENCE [LARGE SCALE GENOMIC DNA]</scope>
    <source>
        <strain evidence="2 3">ZS314</strain>
    </source>
</reference>
<evidence type="ECO:0000313" key="3">
    <source>
        <dbReference type="Proteomes" id="UP000464507"/>
    </source>
</evidence>
<feature type="region of interest" description="Disordered" evidence="1">
    <location>
        <begin position="89"/>
        <end position="139"/>
    </location>
</feature>
<dbReference type="AlphaFoldDB" id="A0A7L5AHB4"/>
<dbReference type="Proteomes" id="UP000464507">
    <property type="component" value="Chromosome"/>
</dbReference>
<name>A0A7L5AHB4_9MICO</name>
<dbReference type="RefSeq" id="WP_161886339.1">
    <property type="nucleotide sequence ID" value="NZ_CP017146.1"/>
</dbReference>
<proteinExistence type="predicted"/>
<dbReference type="PIRSF" id="PIRSF010256">
    <property type="entry name" value="CoxE_vWa"/>
    <property type="match status" value="1"/>
</dbReference>
<dbReference type="EMBL" id="CP017146">
    <property type="protein sequence ID" value="QHO69963.1"/>
    <property type="molecule type" value="Genomic_DNA"/>
</dbReference>
<dbReference type="PANTHER" id="PTHR39338:SF6">
    <property type="entry name" value="BLL5662 PROTEIN"/>
    <property type="match status" value="1"/>
</dbReference>
<dbReference type="Pfam" id="PF05762">
    <property type="entry name" value="VWA_CoxE"/>
    <property type="match status" value="1"/>
</dbReference>
<organism evidence="2 3">
    <name type="scientific">Marisediminicola antarctica</name>
    <dbReference type="NCBI Taxonomy" id="674079"/>
    <lineage>
        <taxon>Bacteria</taxon>
        <taxon>Bacillati</taxon>
        <taxon>Actinomycetota</taxon>
        <taxon>Actinomycetes</taxon>
        <taxon>Micrococcales</taxon>
        <taxon>Microbacteriaceae</taxon>
        <taxon>Marisediminicola</taxon>
    </lineage>
</organism>
<dbReference type="PANTHER" id="PTHR39338">
    <property type="entry name" value="BLL5662 PROTEIN-RELATED"/>
    <property type="match status" value="1"/>
</dbReference>